<proteinExistence type="inferred from homology"/>
<dbReference type="OrthoDB" id="5191115at2"/>
<comment type="similarity">
    <text evidence="1 3 4">Belongs to the GrpE family.</text>
</comment>
<evidence type="ECO:0000256" key="5">
    <source>
        <dbReference type="SAM" id="MobiDB-lite"/>
    </source>
</evidence>
<evidence type="ECO:0000313" key="6">
    <source>
        <dbReference type="EMBL" id="KJE21063.1"/>
    </source>
</evidence>
<evidence type="ECO:0000313" key="7">
    <source>
        <dbReference type="Proteomes" id="UP000032545"/>
    </source>
</evidence>
<dbReference type="HAMAP" id="MF_01151">
    <property type="entry name" value="GrpE"/>
    <property type="match status" value="1"/>
</dbReference>
<dbReference type="GO" id="GO:0051087">
    <property type="term" value="F:protein-folding chaperone binding"/>
    <property type="evidence" value="ECO:0007669"/>
    <property type="project" value="InterPro"/>
</dbReference>
<dbReference type="GO" id="GO:0005737">
    <property type="term" value="C:cytoplasm"/>
    <property type="evidence" value="ECO:0007669"/>
    <property type="project" value="UniProtKB-SubCell"/>
</dbReference>
<comment type="subcellular location">
    <subcellularLocation>
        <location evidence="3">Cytoplasm</location>
    </subcellularLocation>
</comment>
<feature type="compositionally biased region" description="Basic and acidic residues" evidence="5">
    <location>
        <begin position="1"/>
        <end position="22"/>
    </location>
</feature>
<dbReference type="RefSeq" id="WP_044887177.1">
    <property type="nucleotide sequence ID" value="NZ_JYFN01000045.1"/>
</dbReference>
<gene>
    <name evidence="3" type="primary">grpE</name>
    <name evidence="6" type="ORF">FF36_04658</name>
</gene>
<dbReference type="GO" id="GO:0006457">
    <property type="term" value="P:protein folding"/>
    <property type="evidence" value="ECO:0007669"/>
    <property type="project" value="InterPro"/>
</dbReference>
<dbReference type="CDD" id="cd00446">
    <property type="entry name" value="GrpE"/>
    <property type="match status" value="1"/>
</dbReference>
<dbReference type="InterPro" id="IPR009012">
    <property type="entry name" value="GrpE_head"/>
</dbReference>
<evidence type="ECO:0000256" key="3">
    <source>
        <dbReference type="HAMAP-Rule" id="MF_01151"/>
    </source>
</evidence>
<dbReference type="PANTHER" id="PTHR21237">
    <property type="entry name" value="GRPE PROTEIN"/>
    <property type="match status" value="1"/>
</dbReference>
<dbReference type="GO" id="GO:0051082">
    <property type="term" value="F:unfolded protein binding"/>
    <property type="evidence" value="ECO:0007669"/>
    <property type="project" value="TreeGrafter"/>
</dbReference>
<keyword evidence="7" id="KW-1185">Reference proteome</keyword>
<evidence type="ECO:0000256" key="4">
    <source>
        <dbReference type="RuleBase" id="RU004478"/>
    </source>
</evidence>
<evidence type="ECO:0000256" key="2">
    <source>
        <dbReference type="ARBA" id="ARBA00023186"/>
    </source>
</evidence>
<dbReference type="PATRIC" id="fig|1502723.3.peg.4615"/>
<keyword evidence="3" id="KW-0963">Cytoplasm</keyword>
<dbReference type="AlphaFoldDB" id="A0A0D8B9V7"/>
<dbReference type="EMBL" id="JYFN01000045">
    <property type="protein sequence ID" value="KJE21063.1"/>
    <property type="molecule type" value="Genomic_DNA"/>
</dbReference>
<dbReference type="InterPro" id="IPR000740">
    <property type="entry name" value="GrpE"/>
</dbReference>
<comment type="caution">
    <text evidence="6">The sequence shown here is derived from an EMBL/GenBank/DDBJ whole genome shotgun (WGS) entry which is preliminary data.</text>
</comment>
<dbReference type="GO" id="GO:0042803">
    <property type="term" value="F:protein homodimerization activity"/>
    <property type="evidence" value="ECO:0007669"/>
    <property type="project" value="InterPro"/>
</dbReference>
<evidence type="ECO:0000256" key="1">
    <source>
        <dbReference type="ARBA" id="ARBA00009054"/>
    </source>
</evidence>
<dbReference type="Pfam" id="PF01025">
    <property type="entry name" value="GrpE"/>
    <property type="match status" value="1"/>
</dbReference>
<feature type="region of interest" description="Disordered" evidence="5">
    <location>
        <begin position="1"/>
        <end position="23"/>
    </location>
</feature>
<dbReference type="SUPFAM" id="SSF51064">
    <property type="entry name" value="Head domain of nucleotide exchange factor GrpE"/>
    <property type="match status" value="1"/>
</dbReference>
<dbReference type="Proteomes" id="UP000032545">
    <property type="component" value="Unassembled WGS sequence"/>
</dbReference>
<keyword evidence="2 3" id="KW-0143">Chaperone</keyword>
<dbReference type="PANTHER" id="PTHR21237:SF23">
    <property type="entry name" value="GRPE PROTEIN HOMOLOG, MITOCHONDRIAL"/>
    <property type="match status" value="1"/>
</dbReference>
<reference evidence="6 7" key="2">
    <citation type="journal article" date="2016" name="Genome Announc.">
        <title>Permanent Draft Genome Sequences for Two Variants of Frankia sp. Strain CpI1, the First Frankia Strain Isolated from Root Nodules of Comptonia peregrina.</title>
        <authorList>
            <person name="Oshone R."/>
            <person name="Hurst S.G.IV."/>
            <person name="Abebe-Akele F."/>
            <person name="Simpson S."/>
            <person name="Morris K."/>
            <person name="Thomas W.K."/>
            <person name="Tisa L.S."/>
        </authorList>
    </citation>
    <scope>NUCLEOTIDE SEQUENCE [LARGE SCALE GENOMIC DNA]</scope>
    <source>
        <strain evidence="7">CpI1-S</strain>
    </source>
</reference>
<comment type="function">
    <text evidence="3">Participates actively in the response to hyperosmotic and heat shock by preventing the aggregation of stress-denatured proteins, in association with DnaK and GrpE. It is the nucleotide exchange factor for DnaK and may function as a thermosensor. Unfolded proteins bind initially to DnaJ; upon interaction with the DnaJ-bound protein, DnaK hydrolyzes its bound ATP, resulting in the formation of a stable complex. GrpE releases ADP from DnaK; ATP binding to DnaK triggers the release of the substrate protein, thus completing the reaction cycle. Several rounds of ATP-dependent interactions between DnaJ, DnaK and GrpE are required for fully efficient folding.</text>
</comment>
<keyword evidence="3 6" id="KW-0346">Stress response</keyword>
<comment type="subunit">
    <text evidence="3">Homodimer.</text>
</comment>
<dbReference type="InterPro" id="IPR013805">
    <property type="entry name" value="GrpE_CC"/>
</dbReference>
<dbReference type="GO" id="GO:0000774">
    <property type="term" value="F:adenyl-nucleotide exchange factor activity"/>
    <property type="evidence" value="ECO:0007669"/>
    <property type="project" value="InterPro"/>
</dbReference>
<dbReference type="Gene3D" id="2.30.22.10">
    <property type="entry name" value="Head domain of nucleotide exchange factor GrpE"/>
    <property type="match status" value="1"/>
</dbReference>
<reference evidence="7" key="1">
    <citation type="submission" date="2015-02" db="EMBL/GenBank/DDBJ databases">
        <title>Draft Genome of Frankia sp. CpI1-S.</title>
        <authorList>
            <person name="Oshone R.T."/>
            <person name="Ngom M."/>
            <person name="Ghodhbane-Gtari F."/>
            <person name="Gtari M."/>
            <person name="Morris K."/>
            <person name="Thomas K."/>
            <person name="Sen A."/>
            <person name="Tisa L.S."/>
        </authorList>
    </citation>
    <scope>NUCLEOTIDE SEQUENCE [LARGE SCALE GENOMIC DNA]</scope>
    <source>
        <strain evidence="7">CpI1-S</strain>
    </source>
</reference>
<dbReference type="SUPFAM" id="SSF58014">
    <property type="entry name" value="Coiled-coil domain of nucleotide exchange factor GrpE"/>
    <property type="match status" value="1"/>
</dbReference>
<protein>
    <recommendedName>
        <fullName evidence="3">Protein GrpE</fullName>
    </recommendedName>
    <alternativeName>
        <fullName evidence="3">HSP-70 cofactor</fullName>
    </alternativeName>
</protein>
<accession>A0A0D8B9V7</accession>
<dbReference type="PRINTS" id="PR00773">
    <property type="entry name" value="GRPEPROTEIN"/>
</dbReference>
<organism evidence="6 7">
    <name type="scientific">Frankia torreyi</name>
    <dbReference type="NCBI Taxonomy" id="1856"/>
    <lineage>
        <taxon>Bacteria</taxon>
        <taxon>Bacillati</taxon>
        <taxon>Actinomycetota</taxon>
        <taxon>Actinomycetes</taxon>
        <taxon>Frankiales</taxon>
        <taxon>Frankiaceae</taxon>
        <taxon>Frankia</taxon>
    </lineage>
</organism>
<dbReference type="Gene3D" id="3.90.20.20">
    <property type="match status" value="1"/>
</dbReference>
<name>A0A0D8B9V7_9ACTN</name>
<sequence length="181" mass="19235">MAEDRSDAERPDIERPDIERPDAATASDLAVQLEQCQAAHLRTLADFDNVRRRTGREIAAAKAAERDRVVLAWLPVLDHLELALGHAESHPDALVDGVRGVRHLALEALRASGVSRIDADSGLFDPHRHEVGAVVDGSAWATAGPAGTVVEVMRPGYQADGHVLRPASVAVSAGPRSPTAS</sequence>